<evidence type="ECO:0000313" key="16">
    <source>
        <dbReference type="Proteomes" id="UP000594468"/>
    </source>
</evidence>
<keyword evidence="10 13" id="KW-0067">ATP-binding</keyword>
<dbReference type="Proteomes" id="UP000594468">
    <property type="component" value="Chromosome"/>
</dbReference>
<evidence type="ECO:0000256" key="9">
    <source>
        <dbReference type="ARBA" id="ARBA00022777"/>
    </source>
</evidence>
<proteinExistence type="inferred from homology"/>
<dbReference type="GO" id="GO:0009088">
    <property type="term" value="P:threonine biosynthetic process"/>
    <property type="evidence" value="ECO:0007669"/>
    <property type="project" value="UniProtKB-UniRule"/>
</dbReference>
<reference evidence="15 16" key="1">
    <citation type="submission" date="2020-02" db="EMBL/GenBank/DDBJ databases">
        <authorList>
            <person name="Zheng R.K."/>
            <person name="Sun C.M."/>
        </authorList>
    </citation>
    <scope>NUCLEOTIDE SEQUENCE [LARGE SCALE GENOMIC DNA]</scope>
    <source>
        <strain evidence="16">rifampicinis</strain>
    </source>
</reference>
<dbReference type="GO" id="GO:0004413">
    <property type="term" value="F:homoserine kinase activity"/>
    <property type="evidence" value="ECO:0007669"/>
    <property type="project" value="UniProtKB-UniRule"/>
</dbReference>
<dbReference type="InterPro" id="IPR006204">
    <property type="entry name" value="GHMP_kinase_N_dom"/>
</dbReference>
<gene>
    <name evidence="13" type="primary">thrB</name>
    <name evidence="15" type="ORF">G4Y79_15005</name>
</gene>
<dbReference type="PANTHER" id="PTHR20861">
    <property type="entry name" value="HOMOSERINE/4-DIPHOSPHOCYTIDYL-2-C-METHYL-D-ERYTHRITOL KINASE"/>
    <property type="match status" value="1"/>
</dbReference>
<evidence type="ECO:0000256" key="10">
    <source>
        <dbReference type="ARBA" id="ARBA00022840"/>
    </source>
</evidence>
<evidence type="ECO:0000256" key="13">
    <source>
        <dbReference type="HAMAP-Rule" id="MF_00384"/>
    </source>
</evidence>
<dbReference type="PROSITE" id="PS00627">
    <property type="entry name" value="GHMP_KINASES_ATP"/>
    <property type="match status" value="1"/>
</dbReference>
<evidence type="ECO:0000256" key="7">
    <source>
        <dbReference type="ARBA" id="ARBA00022697"/>
    </source>
</evidence>
<keyword evidence="9 13" id="KW-0418">Kinase</keyword>
<comment type="function">
    <text evidence="12 13">Catalyzes the ATP-dependent phosphorylation of L-homoserine to L-homoserine phosphate.</text>
</comment>
<dbReference type="PIRSF" id="PIRSF000676">
    <property type="entry name" value="Homoser_kin"/>
    <property type="match status" value="1"/>
</dbReference>
<dbReference type="UniPathway" id="UPA00050">
    <property type="reaction ID" value="UER00064"/>
</dbReference>
<dbReference type="GO" id="GO:0005524">
    <property type="term" value="F:ATP binding"/>
    <property type="evidence" value="ECO:0007669"/>
    <property type="project" value="UniProtKB-UniRule"/>
</dbReference>
<sequence>MVFAIAEAFAPATVANLGVGFDILGLAVEGAGDTVLVEKRSEPGAVILSIEGDEGRIPYDADRNVASIAANAVLKQIQAEEGVGIILKKGLPIGSGLGSSAASSVAAAVAVNALFGEPLKRHELLGACLEGEAAVSGYHADNVAPALLGGITLTTGTGLSDIQRLPVPDTLRLVLVSPAVEVSTAAARRVLPADVSLKLMVHQTGAVARLVDAIYRGDVVAMARAMGDDHVIEAARAKLMPYLHEAREAAIQAGALTLVISGAGPTLCAVLNSSDAETSVAQALEDVYTQHKMACVVRKTGVAVDGARVLQTN</sequence>
<evidence type="ECO:0000256" key="1">
    <source>
        <dbReference type="ARBA" id="ARBA00005015"/>
    </source>
</evidence>
<keyword evidence="16" id="KW-1185">Reference proteome</keyword>
<keyword evidence="6 13" id="KW-0808">Transferase</keyword>
<accession>A0A7S8ICZ0</accession>
<dbReference type="InterPro" id="IPR013750">
    <property type="entry name" value="GHMP_kinase_C_dom"/>
</dbReference>
<dbReference type="KEGG" id="pmet:G4Y79_15005"/>
<dbReference type="NCBIfam" id="NF002288">
    <property type="entry name" value="PRK01212.1-4"/>
    <property type="match status" value="1"/>
</dbReference>
<dbReference type="RefSeq" id="WP_195169085.1">
    <property type="nucleotide sequence ID" value="NZ_CP062983.1"/>
</dbReference>
<dbReference type="PRINTS" id="PR00958">
    <property type="entry name" value="HOMSERKINASE"/>
</dbReference>
<dbReference type="PANTHER" id="PTHR20861:SF1">
    <property type="entry name" value="HOMOSERINE KINASE"/>
    <property type="match status" value="1"/>
</dbReference>
<dbReference type="SUPFAM" id="SSF54211">
    <property type="entry name" value="Ribosomal protein S5 domain 2-like"/>
    <property type="match status" value="1"/>
</dbReference>
<dbReference type="EC" id="2.7.1.39" evidence="3 13"/>
<comment type="pathway">
    <text evidence="1 13">Amino-acid biosynthesis; L-threonine biosynthesis; L-threonine from L-aspartate: step 4/5.</text>
</comment>
<evidence type="ECO:0000256" key="5">
    <source>
        <dbReference type="ARBA" id="ARBA00022605"/>
    </source>
</evidence>
<dbReference type="InterPro" id="IPR006203">
    <property type="entry name" value="GHMP_knse_ATP-bd_CS"/>
</dbReference>
<evidence type="ECO:0000256" key="11">
    <source>
        <dbReference type="ARBA" id="ARBA00049375"/>
    </source>
</evidence>
<dbReference type="InterPro" id="IPR036554">
    <property type="entry name" value="GHMP_kinase_C_sf"/>
</dbReference>
<evidence type="ECO:0000256" key="2">
    <source>
        <dbReference type="ARBA" id="ARBA00007370"/>
    </source>
</evidence>
<evidence type="ECO:0000256" key="4">
    <source>
        <dbReference type="ARBA" id="ARBA00017858"/>
    </source>
</evidence>
<name>A0A7S8ICZ0_9CHLR</name>
<dbReference type="InterPro" id="IPR014721">
    <property type="entry name" value="Ribsml_uS5_D2-typ_fold_subgr"/>
</dbReference>
<evidence type="ECO:0000256" key="6">
    <source>
        <dbReference type="ARBA" id="ARBA00022679"/>
    </source>
</evidence>
<dbReference type="GO" id="GO:0071949">
    <property type="term" value="F:FAD binding"/>
    <property type="evidence" value="ECO:0007669"/>
    <property type="project" value="InterPro"/>
</dbReference>
<feature type="domain" description="FAD-binding PCMH-type" evidence="14">
    <location>
        <begin position="1"/>
        <end position="193"/>
    </location>
</feature>
<dbReference type="GO" id="GO:0005737">
    <property type="term" value="C:cytoplasm"/>
    <property type="evidence" value="ECO:0007669"/>
    <property type="project" value="UniProtKB-SubCell"/>
</dbReference>
<dbReference type="Gene3D" id="3.30.70.890">
    <property type="entry name" value="GHMP kinase, C-terminal domain"/>
    <property type="match status" value="1"/>
</dbReference>
<evidence type="ECO:0000256" key="12">
    <source>
        <dbReference type="ARBA" id="ARBA00049954"/>
    </source>
</evidence>
<evidence type="ECO:0000313" key="15">
    <source>
        <dbReference type="EMBL" id="QPC81012.1"/>
    </source>
</evidence>
<dbReference type="NCBIfam" id="TIGR00191">
    <property type="entry name" value="thrB"/>
    <property type="match status" value="1"/>
</dbReference>
<evidence type="ECO:0000259" key="14">
    <source>
        <dbReference type="PROSITE" id="PS51387"/>
    </source>
</evidence>
<evidence type="ECO:0000256" key="3">
    <source>
        <dbReference type="ARBA" id="ARBA00012078"/>
    </source>
</evidence>
<keyword evidence="8 13" id="KW-0547">Nucleotide-binding</keyword>
<comment type="subcellular location">
    <subcellularLocation>
        <location evidence="13">Cytoplasm</location>
    </subcellularLocation>
</comment>
<dbReference type="InterPro" id="IPR016166">
    <property type="entry name" value="FAD-bd_PCMH"/>
</dbReference>
<comment type="similarity">
    <text evidence="2 13">Belongs to the GHMP kinase family. Homoserine kinase subfamily.</text>
</comment>
<evidence type="ECO:0000256" key="8">
    <source>
        <dbReference type="ARBA" id="ARBA00022741"/>
    </source>
</evidence>
<comment type="catalytic activity">
    <reaction evidence="11 13">
        <text>L-homoserine + ATP = O-phospho-L-homoserine + ADP + H(+)</text>
        <dbReference type="Rhea" id="RHEA:13985"/>
        <dbReference type="ChEBI" id="CHEBI:15378"/>
        <dbReference type="ChEBI" id="CHEBI:30616"/>
        <dbReference type="ChEBI" id="CHEBI:57476"/>
        <dbReference type="ChEBI" id="CHEBI:57590"/>
        <dbReference type="ChEBI" id="CHEBI:456216"/>
        <dbReference type="EC" id="2.7.1.39"/>
    </reaction>
</comment>
<dbReference type="Pfam" id="PF08544">
    <property type="entry name" value="GHMP_kinases_C"/>
    <property type="match status" value="1"/>
</dbReference>
<keyword evidence="13" id="KW-0963">Cytoplasm</keyword>
<dbReference type="InterPro" id="IPR000870">
    <property type="entry name" value="Homoserine_kinase"/>
</dbReference>
<feature type="binding site" evidence="13">
    <location>
        <begin position="92"/>
        <end position="102"/>
    </location>
    <ligand>
        <name>ATP</name>
        <dbReference type="ChEBI" id="CHEBI:30616"/>
    </ligand>
</feature>
<dbReference type="PROSITE" id="PS51387">
    <property type="entry name" value="FAD_PCMH"/>
    <property type="match status" value="1"/>
</dbReference>
<protein>
    <recommendedName>
        <fullName evidence="4 13">Homoserine kinase</fullName>
        <shortName evidence="13">HK</shortName>
        <shortName evidence="13">HSK</shortName>
        <ecNumber evidence="3 13">2.7.1.39</ecNumber>
    </recommendedName>
</protein>
<keyword evidence="5 13" id="KW-0028">Amino-acid biosynthesis</keyword>
<dbReference type="EMBL" id="CP062983">
    <property type="protein sequence ID" value="QPC81012.1"/>
    <property type="molecule type" value="Genomic_DNA"/>
</dbReference>
<dbReference type="Gene3D" id="3.30.230.10">
    <property type="match status" value="1"/>
</dbReference>
<dbReference type="Pfam" id="PF00288">
    <property type="entry name" value="GHMP_kinases_N"/>
    <property type="match status" value="1"/>
</dbReference>
<organism evidence="15 16">
    <name type="scientific">Phototrophicus methaneseepsis</name>
    <dbReference type="NCBI Taxonomy" id="2710758"/>
    <lineage>
        <taxon>Bacteria</taxon>
        <taxon>Bacillati</taxon>
        <taxon>Chloroflexota</taxon>
        <taxon>Candidatus Thermofontia</taxon>
        <taxon>Phototrophicales</taxon>
        <taxon>Phototrophicaceae</taxon>
        <taxon>Phototrophicus</taxon>
    </lineage>
</organism>
<dbReference type="SUPFAM" id="SSF55060">
    <property type="entry name" value="GHMP Kinase, C-terminal domain"/>
    <property type="match status" value="1"/>
</dbReference>
<dbReference type="HAMAP" id="MF_00384">
    <property type="entry name" value="Homoser_kinase"/>
    <property type="match status" value="1"/>
</dbReference>
<dbReference type="InterPro" id="IPR020568">
    <property type="entry name" value="Ribosomal_Su5_D2-typ_SF"/>
</dbReference>
<dbReference type="AlphaFoldDB" id="A0A7S8ICZ0"/>
<keyword evidence="7 13" id="KW-0791">Threonine biosynthesis</keyword>